<name>A0A6N8EWV7_PAEMA</name>
<evidence type="ECO:0000256" key="5">
    <source>
        <dbReference type="ARBA" id="ARBA00022679"/>
    </source>
</evidence>
<dbReference type="PANTHER" id="PTHR30175">
    <property type="entry name" value="PHOSPHOTRANSFERASE SYSTEM TRANSPORT PROTEIN"/>
    <property type="match status" value="1"/>
</dbReference>
<sequence length="458" mass="49507">MDYKSTANTIMKEIGGRGNVNQLTHCATRLRFTLKDSEKVNQQKMKAIPGILGIVNSGGQFQVIIGQDVARVYNEIIPLLSENTPEQEEIKEADSVVPDKKESVISRLLGTISGIFTPILPAITGAAMLKTLLILLTMTNIMSKETQTYAILNFVSDAAFYFLPVMLAFSAANKFKMNPMMAVSLGGVLLHPSFAAMVEAKNPVYFLGIPVSLVSYGSSVIPIILVVWAASYVERFADRVTPKSVRFFMKPLITLLVMAPVALIFIAPLGNIVGTYVAMGIDFLNNHFIWILPLIFGIFGPVFIMMGMHYAVTIPIVIQSITTYGFDMIGAGFLVANVAQGAAAFAVARQIKNDPDFKVLANSAAFTALLGVTEPAIYGVNLKLKKPFYAVLVAGGISGLFVGLMGVKRLALAPTGLLTLPIFADPNNMMNIVYAIIGAAISFVLAYFLTTLLLKKSK</sequence>
<evidence type="ECO:0000313" key="15">
    <source>
        <dbReference type="EMBL" id="MUG23303.1"/>
    </source>
</evidence>
<keyword evidence="5" id="KW-0808">Transferase</keyword>
<evidence type="ECO:0000256" key="3">
    <source>
        <dbReference type="ARBA" id="ARBA00022475"/>
    </source>
</evidence>
<feature type="transmembrane region" description="Helical" evidence="12">
    <location>
        <begin position="388"/>
        <end position="412"/>
    </location>
</feature>
<proteinExistence type="predicted"/>
<feature type="transmembrane region" description="Helical" evidence="12">
    <location>
        <begin position="359"/>
        <end position="381"/>
    </location>
</feature>
<dbReference type="InterPro" id="IPR036878">
    <property type="entry name" value="Glu_permease_IIB"/>
</dbReference>
<evidence type="ECO:0000313" key="16">
    <source>
        <dbReference type="Proteomes" id="UP000442469"/>
    </source>
</evidence>
<comment type="caution">
    <text evidence="15">The sequence shown here is derived from an EMBL/GenBank/DDBJ whole genome shotgun (WGS) entry which is preliminary data.</text>
</comment>
<evidence type="ECO:0000256" key="10">
    <source>
        <dbReference type="ARBA" id="ARBA00023136"/>
    </source>
</evidence>
<evidence type="ECO:0000259" key="14">
    <source>
        <dbReference type="PROSITE" id="PS51103"/>
    </source>
</evidence>
<dbReference type="GO" id="GO:0008982">
    <property type="term" value="F:protein-N(PI)-phosphohistidine-sugar phosphotransferase activity"/>
    <property type="evidence" value="ECO:0007669"/>
    <property type="project" value="InterPro"/>
</dbReference>
<keyword evidence="6" id="KW-0598">Phosphotransferase system</keyword>
<evidence type="ECO:0000256" key="9">
    <source>
        <dbReference type="ARBA" id="ARBA00022989"/>
    </source>
</evidence>
<evidence type="ECO:0000259" key="13">
    <source>
        <dbReference type="PROSITE" id="PS51098"/>
    </source>
</evidence>
<dbReference type="CDD" id="cd00212">
    <property type="entry name" value="PTS_IIB_glc"/>
    <property type="match status" value="1"/>
</dbReference>
<dbReference type="GO" id="GO:0005886">
    <property type="term" value="C:plasma membrane"/>
    <property type="evidence" value="ECO:0007669"/>
    <property type="project" value="UniProtKB-SubCell"/>
</dbReference>
<evidence type="ECO:0000256" key="4">
    <source>
        <dbReference type="ARBA" id="ARBA00022597"/>
    </source>
</evidence>
<keyword evidence="2" id="KW-0813">Transport</keyword>
<dbReference type="Pfam" id="PF00367">
    <property type="entry name" value="PTS_EIIB"/>
    <property type="match status" value="1"/>
</dbReference>
<keyword evidence="4 15" id="KW-0762">Sugar transport</keyword>
<dbReference type="EMBL" id="WNZZ01000008">
    <property type="protein sequence ID" value="MUG23303.1"/>
    <property type="molecule type" value="Genomic_DNA"/>
</dbReference>
<dbReference type="GO" id="GO:0009401">
    <property type="term" value="P:phosphoenolpyruvate-dependent sugar phosphotransferase system"/>
    <property type="evidence" value="ECO:0007669"/>
    <property type="project" value="UniProtKB-KW"/>
</dbReference>
<protein>
    <submittedName>
        <fullName evidence="15">PTS sugar transporter</fullName>
    </submittedName>
</protein>
<dbReference type="Pfam" id="PF02378">
    <property type="entry name" value="PTS_EIIC"/>
    <property type="match status" value="1"/>
</dbReference>
<reference evidence="15 16" key="1">
    <citation type="submission" date="2019-11" db="EMBL/GenBank/DDBJ databases">
        <title>Draft genome sequences of five Paenibacillus species of dairy origin.</title>
        <authorList>
            <person name="Olajide A.M."/>
            <person name="Chen S."/>
            <person name="Lapointe G."/>
        </authorList>
    </citation>
    <scope>NUCLEOTIDE SEQUENCE [LARGE SCALE GENOMIC DNA]</scope>
    <source>
        <strain evidence="15 16">3CT49</strain>
    </source>
</reference>
<dbReference type="PANTHER" id="PTHR30175:SF1">
    <property type="entry name" value="PTS SYSTEM ARBUTIN-, CELLOBIOSE-, AND SALICIN-SPECIFIC EIIBC COMPONENT-RELATED"/>
    <property type="match status" value="1"/>
</dbReference>
<dbReference type="PROSITE" id="PS51098">
    <property type="entry name" value="PTS_EIIB_TYPE_1"/>
    <property type="match status" value="1"/>
</dbReference>
<evidence type="ECO:0000256" key="1">
    <source>
        <dbReference type="ARBA" id="ARBA00004651"/>
    </source>
</evidence>
<keyword evidence="8" id="KW-0418">Kinase</keyword>
<dbReference type="PROSITE" id="PS51103">
    <property type="entry name" value="PTS_EIIC_TYPE_1"/>
    <property type="match status" value="1"/>
</dbReference>
<feature type="domain" description="PTS EIIB type-1" evidence="13">
    <location>
        <begin position="4"/>
        <end position="86"/>
    </location>
</feature>
<dbReference type="GO" id="GO:0015771">
    <property type="term" value="P:trehalose transport"/>
    <property type="evidence" value="ECO:0007669"/>
    <property type="project" value="TreeGrafter"/>
</dbReference>
<comment type="subcellular location">
    <subcellularLocation>
        <location evidence="1">Cell membrane</location>
        <topology evidence="1">Multi-pass membrane protein</topology>
    </subcellularLocation>
</comment>
<evidence type="ECO:0000256" key="2">
    <source>
        <dbReference type="ARBA" id="ARBA00022448"/>
    </source>
</evidence>
<dbReference type="InterPro" id="IPR050558">
    <property type="entry name" value="PTS_Sugar-Specific_Components"/>
</dbReference>
<evidence type="ECO:0000256" key="6">
    <source>
        <dbReference type="ARBA" id="ARBA00022683"/>
    </source>
</evidence>
<feature type="transmembrane region" description="Helical" evidence="12">
    <location>
        <begin position="252"/>
        <end position="276"/>
    </location>
</feature>
<feature type="transmembrane region" description="Helical" evidence="12">
    <location>
        <begin position="432"/>
        <end position="454"/>
    </location>
</feature>
<keyword evidence="3" id="KW-1003">Cell membrane</keyword>
<evidence type="ECO:0000256" key="12">
    <source>
        <dbReference type="SAM" id="Phobius"/>
    </source>
</evidence>
<dbReference type="AlphaFoldDB" id="A0A6N8EWV7"/>
<dbReference type="GO" id="GO:0016301">
    <property type="term" value="F:kinase activity"/>
    <property type="evidence" value="ECO:0007669"/>
    <property type="project" value="UniProtKB-KW"/>
</dbReference>
<dbReference type="GO" id="GO:0090589">
    <property type="term" value="F:protein-phosphocysteine-trehalose phosphotransferase system transporter activity"/>
    <property type="evidence" value="ECO:0007669"/>
    <property type="project" value="TreeGrafter"/>
</dbReference>
<dbReference type="InterPro" id="IPR001996">
    <property type="entry name" value="PTS_IIB_1"/>
</dbReference>
<dbReference type="RefSeq" id="WP_155620078.1">
    <property type="nucleotide sequence ID" value="NZ_CP086393.1"/>
</dbReference>
<feature type="transmembrane region" description="Helical" evidence="12">
    <location>
        <begin position="204"/>
        <end position="231"/>
    </location>
</feature>
<dbReference type="Gene3D" id="3.30.1360.60">
    <property type="entry name" value="Glucose permease domain IIB"/>
    <property type="match status" value="1"/>
</dbReference>
<keyword evidence="10 12" id="KW-0472">Membrane</keyword>
<keyword evidence="7 12" id="KW-0812">Transmembrane</keyword>
<feature type="transmembrane region" description="Helical" evidence="12">
    <location>
        <begin position="149"/>
        <end position="169"/>
    </location>
</feature>
<evidence type="ECO:0000256" key="8">
    <source>
        <dbReference type="ARBA" id="ARBA00022777"/>
    </source>
</evidence>
<dbReference type="PROSITE" id="PS01035">
    <property type="entry name" value="PTS_EIIB_TYPE_1_CYS"/>
    <property type="match status" value="1"/>
</dbReference>
<evidence type="ECO:0000256" key="11">
    <source>
        <dbReference type="PROSITE-ProRule" id="PRU00421"/>
    </source>
</evidence>
<feature type="transmembrane region" description="Helical" evidence="12">
    <location>
        <begin position="324"/>
        <end position="347"/>
    </location>
</feature>
<feature type="transmembrane region" description="Helical" evidence="12">
    <location>
        <begin position="288"/>
        <end position="312"/>
    </location>
</feature>
<evidence type="ECO:0000256" key="7">
    <source>
        <dbReference type="ARBA" id="ARBA00022692"/>
    </source>
</evidence>
<dbReference type="InterPro" id="IPR003352">
    <property type="entry name" value="PTS_EIIC"/>
</dbReference>
<organism evidence="15 16">
    <name type="scientific">Paenibacillus macerans</name>
    <name type="common">Bacillus macerans</name>
    <dbReference type="NCBI Taxonomy" id="44252"/>
    <lineage>
        <taxon>Bacteria</taxon>
        <taxon>Bacillati</taxon>
        <taxon>Bacillota</taxon>
        <taxon>Bacilli</taxon>
        <taxon>Bacillales</taxon>
        <taxon>Paenibacillaceae</taxon>
        <taxon>Paenibacillus</taxon>
    </lineage>
</organism>
<dbReference type="FunFam" id="3.30.1360.60:FF:000001">
    <property type="entry name" value="PTS system glucose-specific IIBC component PtsG"/>
    <property type="match status" value="1"/>
</dbReference>
<feature type="domain" description="PTS EIIC type-1" evidence="14">
    <location>
        <begin position="110"/>
        <end position="458"/>
    </location>
</feature>
<feature type="transmembrane region" description="Helical" evidence="12">
    <location>
        <begin position="108"/>
        <end position="129"/>
    </location>
</feature>
<accession>A0A6N8EWV7</accession>
<keyword evidence="9 12" id="KW-1133">Transmembrane helix</keyword>
<dbReference type="Proteomes" id="UP000442469">
    <property type="component" value="Unassembled WGS sequence"/>
</dbReference>
<dbReference type="InterPro" id="IPR018113">
    <property type="entry name" value="PTrfase_EIIB_Cys"/>
</dbReference>
<dbReference type="SUPFAM" id="SSF55604">
    <property type="entry name" value="Glucose permease domain IIB"/>
    <property type="match status" value="1"/>
</dbReference>
<gene>
    <name evidence="15" type="ORF">GNQ08_12910</name>
</gene>
<feature type="active site" description="Phosphocysteine intermediate; for EIIB activity" evidence="11">
    <location>
        <position position="26"/>
    </location>
</feature>
<dbReference type="InterPro" id="IPR013013">
    <property type="entry name" value="PTS_EIIC_1"/>
</dbReference>